<protein>
    <recommendedName>
        <fullName evidence="4">ZIP Zinc transporter</fullName>
    </recommendedName>
</protein>
<dbReference type="OrthoDB" id="21325at2"/>
<feature type="transmembrane region" description="Helical" evidence="1">
    <location>
        <begin position="169"/>
        <end position="187"/>
    </location>
</feature>
<feature type="transmembrane region" description="Helical" evidence="1">
    <location>
        <begin position="6"/>
        <end position="24"/>
    </location>
</feature>
<keyword evidence="1" id="KW-0472">Membrane</keyword>
<evidence type="ECO:0000313" key="3">
    <source>
        <dbReference type="Proteomes" id="UP000031563"/>
    </source>
</evidence>
<sequence>MLLTFLFALGFAIIHWLSKYMTFLENVPRSRLLSVAGGISVAYVFLHLLPELSQYHRETESVREKGEALMMESEIYLCAMAGLAIFYGLQRMVSQSARKHPGEGVNSAVFWLHMASFALYNALIGYLLIRGEEKGLRDLLFYFVAMAVHFISNDHGLRQAHEEIYDRKGRWVLSTAVIGGWIFGVLTELDKSVVSFLFAFLAGGVILNVMKEELPEERESNFWAFLLGLVGYSILLFLST</sequence>
<accession>A0A0F5HJ42</accession>
<dbReference type="RefSeq" id="WP_082090042.1">
    <property type="nucleotide sequence ID" value="NZ_JWIR02000007.1"/>
</dbReference>
<reference evidence="2" key="1">
    <citation type="submission" date="2015-02" db="EMBL/GenBank/DDBJ databases">
        <title>Genome Assembly of Bacillaceae bacterium MTCC 8252.</title>
        <authorList>
            <person name="Verma A."/>
            <person name="Khatri I."/>
            <person name="Mual P."/>
            <person name="Subramanian S."/>
            <person name="Krishnamurthi S."/>
        </authorList>
    </citation>
    <scope>NUCLEOTIDE SEQUENCE [LARGE SCALE GENOMIC DNA]</scope>
    <source>
        <strain evidence="2">MTCC 8252</strain>
    </source>
</reference>
<organism evidence="2 3">
    <name type="scientific">Bacillus thermotolerans</name>
    <name type="common">Quasibacillus thermotolerans</name>
    <dbReference type="NCBI Taxonomy" id="1221996"/>
    <lineage>
        <taxon>Bacteria</taxon>
        <taxon>Bacillati</taxon>
        <taxon>Bacillota</taxon>
        <taxon>Bacilli</taxon>
        <taxon>Bacillales</taxon>
        <taxon>Bacillaceae</taxon>
        <taxon>Bacillus</taxon>
    </lineage>
</organism>
<feature type="transmembrane region" description="Helical" evidence="1">
    <location>
        <begin position="140"/>
        <end position="157"/>
    </location>
</feature>
<comment type="caution">
    <text evidence="2">The sequence shown here is derived from an EMBL/GenBank/DDBJ whole genome shotgun (WGS) entry which is preliminary data.</text>
</comment>
<dbReference type="EMBL" id="JWIR02000007">
    <property type="protein sequence ID" value="KKB42855.1"/>
    <property type="molecule type" value="Genomic_DNA"/>
</dbReference>
<keyword evidence="1" id="KW-1133">Transmembrane helix</keyword>
<gene>
    <name evidence="2" type="ORF">QY95_03328</name>
</gene>
<evidence type="ECO:0000313" key="2">
    <source>
        <dbReference type="EMBL" id="KKB42855.1"/>
    </source>
</evidence>
<feature type="transmembrane region" description="Helical" evidence="1">
    <location>
        <begin position="31"/>
        <end position="49"/>
    </location>
</feature>
<feature type="transmembrane region" description="Helical" evidence="1">
    <location>
        <begin position="222"/>
        <end position="239"/>
    </location>
</feature>
<feature type="transmembrane region" description="Helical" evidence="1">
    <location>
        <begin position="193"/>
        <end position="210"/>
    </location>
</feature>
<dbReference type="Proteomes" id="UP000031563">
    <property type="component" value="Unassembled WGS sequence"/>
</dbReference>
<evidence type="ECO:0000256" key="1">
    <source>
        <dbReference type="SAM" id="Phobius"/>
    </source>
</evidence>
<keyword evidence="3" id="KW-1185">Reference proteome</keyword>
<name>A0A0F5IBY8_BACTR</name>
<dbReference type="AlphaFoldDB" id="A0A0F5IBY8"/>
<proteinExistence type="predicted"/>
<keyword evidence="1" id="KW-0812">Transmembrane</keyword>
<dbReference type="STRING" id="1221996.QY95_03328"/>
<accession>A0A0F5IBY8</accession>
<evidence type="ECO:0008006" key="4">
    <source>
        <dbReference type="Google" id="ProtNLM"/>
    </source>
</evidence>
<feature type="transmembrane region" description="Helical" evidence="1">
    <location>
        <begin position="109"/>
        <end position="128"/>
    </location>
</feature>
<feature type="transmembrane region" description="Helical" evidence="1">
    <location>
        <begin position="69"/>
        <end position="89"/>
    </location>
</feature>